<dbReference type="SUPFAM" id="SSF53187">
    <property type="entry name" value="Zn-dependent exopeptidases"/>
    <property type="match status" value="1"/>
</dbReference>
<dbReference type="KEGG" id="cle:Clole_1608"/>
<dbReference type="InterPro" id="IPR012854">
    <property type="entry name" value="Cu_amine_oxidase-like_N"/>
</dbReference>
<sequence>MKNTTMGVEEIMKRKWMTAFLIAIMICLSYQVVYAEKMQLIYDGETHLYELVPISLYINGELTITTVMPPIQIEGNTLVPAREVFAKMGAEVLWKSAEKSVYITKGEQLIVLTIDSTEVWVDGEIKVANMPAKLINDKVMIPLRFISEALGFKVQWIDATKTIMIEEPIVVAPPVVVPPEESEMPEEGTSEELPEETPEPNLSFKNMTYDTSLNALILEKAPGLTVESITVQDNYIQRQIKITLPTAYIDFYEAGIWEDTNSAVKKIEVKQSSSTEITLTTATIKALNVYEYDNKIYLQCVKPKEKYGKIVVVDAGHGKDDPGTTYGSLQEKDITLRLALQLQKEIANDSSIKVYMIREGDTFLTPMERAVVANEIEPDLFISIHVNSVNNNATASGTETYYTAKADTRNKIFAEMVQKALINTFGTRNRGVKDNTFVVTRYTNYPAILIEIGFLTNESDRQMMLSAGFEQKYATAVYNCIQNYYAQGLNETY</sequence>
<dbReference type="PANTHER" id="PTHR30404:SF0">
    <property type="entry name" value="N-ACETYLMURAMOYL-L-ALANINE AMIDASE AMIC"/>
    <property type="match status" value="1"/>
</dbReference>
<dbReference type="PANTHER" id="PTHR30404">
    <property type="entry name" value="N-ACETYLMURAMOYL-L-ALANINE AMIDASE"/>
    <property type="match status" value="1"/>
</dbReference>
<feature type="domain" description="MurNAc-LAA" evidence="3">
    <location>
        <begin position="370"/>
        <end position="482"/>
    </location>
</feature>
<dbReference type="InterPro" id="IPR050695">
    <property type="entry name" value="N-acetylmuramoyl_amidase_3"/>
</dbReference>
<dbReference type="RefSeq" id="WP_013656631.1">
    <property type="nucleotide sequence ID" value="NC_015275.1"/>
</dbReference>
<dbReference type="GO" id="GO:0009253">
    <property type="term" value="P:peptidoglycan catabolic process"/>
    <property type="evidence" value="ECO:0007669"/>
    <property type="project" value="InterPro"/>
</dbReference>
<feature type="compositionally biased region" description="Acidic residues" evidence="2">
    <location>
        <begin position="180"/>
        <end position="198"/>
    </location>
</feature>
<evidence type="ECO:0000313" key="5">
    <source>
        <dbReference type="Proteomes" id="UP000008467"/>
    </source>
</evidence>
<dbReference type="GO" id="GO:0030288">
    <property type="term" value="C:outer membrane-bounded periplasmic space"/>
    <property type="evidence" value="ECO:0007669"/>
    <property type="project" value="TreeGrafter"/>
</dbReference>
<dbReference type="Pfam" id="PF07833">
    <property type="entry name" value="Cu_amine_oxidN1"/>
    <property type="match status" value="1"/>
</dbReference>
<dbReference type="STRING" id="642492.Clole_1608"/>
<dbReference type="SUPFAM" id="SSF55383">
    <property type="entry name" value="Copper amine oxidase, domain N"/>
    <property type="match status" value="1"/>
</dbReference>
<gene>
    <name evidence="4" type="ordered locus">Clole_1608</name>
</gene>
<reference evidence="4 5" key="1">
    <citation type="journal article" date="2011" name="J. Bacteriol.">
        <title>Complete genome sequence of the cellulose-degrading bacterium Cellulosilyticum lentocellum.</title>
        <authorList>
            <consortium name="US DOE Joint Genome Institute"/>
            <person name="Miller D.A."/>
            <person name="Suen G."/>
            <person name="Bruce D."/>
            <person name="Copeland A."/>
            <person name="Cheng J.F."/>
            <person name="Detter C."/>
            <person name="Goodwin L.A."/>
            <person name="Han C.S."/>
            <person name="Hauser L.J."/>
            <person name="Land M.L."/>
            <person name="Lapidus A."/>
            <person name="Lucas S."/>
            <person name="Meincke L."/>
            <person name="Pitluck S."/>
            <person name="Tapia R."/>
            <person name="Teshima H."/>
            <person name="Woyke T."/>
            <person name="Fox B.G."/>
            <person name="Angert E.R."/>
            <person name="Currie C.R."/>
        </authorList>
    </citation>
    <scope>NUCLEOTIDE SEQUENCE [LARGE SCALE GENOMIC DNA]</scope>
    <source>
        <strain evidence="5">ATCC 49066 / DSM 5427 / NCIMB 11756 / RHM5</strain>
    </source>
</reference>
<dbReference type="HOGENOM" id="CLU_014322_10_0_9"/>
<dbReference type="AlphaFoldDB" id="F2JKT0"/>
<dbReference type="Pfam" id="PF01520">
    <property type="entry name" value="Amidase_3"/>
    <property type="match status" value="1"/>
</dbReference>
<dbReference type="InterPro" id="IPR002508">
    <property type="entry name" value="MurNAc-LAA_cat"/>
</dbReference>
<evidence type="ECO:0000313" key="4">
    <source>
        <dbReference type="EMBL" id="ADZ83333.1"/>
    </source>
</evidence>
<protein>
    <submittedName>
        <fullName evidence="4">Cell wall hydrolase/autolysin</fullName>
    </submittedName>
</protein>
<dbReference type="Gene3D" id="3.40.630.40">
    <property type="entry name" value="Zn-dependent exopeptidases"/>
    <property type="match status" value="1"/>
</dbReference>
<name>F2JKT0_CELLD</name>
<dbReference type="Gene3D" id="3.30.457.10">
    <property type="entry name" value="Copper amine oxidase-like, N-terminal domain"/>
    <property type="match status" value="1"/>
</dbReference>
<accession>F2JKT0</accession>
<dbReference type="GO" id="GO:0008745">
    <property type="term" value="F:N-acetylmuramoyl-L-alanine amidase activity"/>
    <property type="evidence" value="ECO:0007669"/>
    <property type="project" value="InterPro"/>
</dbReference>
<evidence type="ECO:0000256" key="1">
    <source>
        <dbReference type="ARBA" id="ARBA00022801"/>
    </source>
</evidence>
<dbReference type="SMART" id="SM00646">
    <property type="entry name" value="Ami_3"/>
    <property type="match status" value="1"/>
</dbReference>
<dbReference type="Proteomes" id="UP000008467">
    <property type="component" value="Chromosome"/>
</dbReference>
<dbReference type="eggNOG" id="COG0860">
    <property type="taxonomic scope" value="Bacteria"/>
</dbReference>
<proteinExistence type="predicted"/>
<keyword evidence="5" id="KW-1185">Reference proteome</keyword>
<evidence type="ECO:0000259" key="3">
    <source>
        <dbReference type="SMART" id="SM00646"/>
    </source>
</evidence>
<feature type="region of interest" description="Disordered" evidence="2">
    <location>
        <begin position="178"/>
        <end position="202"/>
    </location>
</feature>
<dbReference type="EMBL" id="CP002582">
    <property type="protein sequence ID" value="ADZ83333.1"/>
    <property type="molecule type" value="Genomic_DNA"/>
</dbReference>
<evidence type="ECO:0000256" key="2">
    <source>
        <dbReference type="SAM" id="MobiDB-lite"/>
    </source>
</evidence>
<dbReference type="CDD" id="cd02696">
    <property type="entry name" value="MurNAc-LAA"/>
    <property type="match status" value="1"/>
</dbReference>
<organism evidence="4 5">
    <name type="scientific">Cellulosilyticum lentocellum (strain ATCC 49066 / DSM 5427 / NCIMB 11756 / RHM5)</name>
    <name type="common">Clostridium lentocellum</name>
    <dbReference type="NCBI Taxonomy" id="642492"/>
    <lineage>
        <taxon>Bacteria</taxon>
        <taxon>Bacillati</taxon>
        <taxon>Bacillota</taxon>
        <taxon>Clostridia</taxon>
        <taxon>Lachnospirales</taxon>
        <taxon>Cellulosilyticaceae</taxon>
        <taxon>Cellulosilyticum</taxon>
    </lineage>
</organism>
<dbReference type="InterPro" id="IPR036582">
    <property type="entry name" value="Mao_N_sf"/>
</dbReference>
<keyword evidence="1 4" id="KW-0378">Hydrolase</keyword>